<name>A0ABU6K0D2_9RHOO</name>
<reference evidence="1 2" key="1">
    <citation type="submission" date="2024-01" db="EMBL/GenBank/DDBJ databases">
        <title>Uliginosibacterium soil sp. nov.</title>
        <authorList>
            <person name="Lv Y."/>
        </authorList>
    </citation>
    <scope>NUCLEOTIDE SEQUENCE [LARGE SCALE GENOMIC DNA]</scope>
    <source>
        <strain evidence="1 2">H3</strain>
    </source>
</reference>
<dbReference type="Gene3D" id="1.10.10.10">
    <property type="entry name" value="Winged helix-like DNA-binding domain superfamily/Winged helix DNA-binding domain"/>
    <property type="match status" value="1"/>
</dbReference>
<evidence type="ECO:0000313" key="1">
    <source>
        <dbReference type="EMBL" id="MEC5384911.1"/>
    </source>
</evidence>
<dbReference type="RefSeq" id="WP_327597877.1">
    <property type="nucleotide sequence ID" value="NZ_JAYXHS010000001.1"/>
</dbReference>
<dbReference type="PANTHER" id="PTHR30432:SF1">
    <property type="entry name" value="DNA-BINDING TRANSCRIPTIONAL DUAL REGULATOR MODE"/>
    <property type="match status" value="1"/>
</dbReference>
<dbReference type="Proteomes" id="UP001331561">
    <property type="component" value="Unassembled WGS sequence"/>
</dbReference>
<comment type="caution">
    <text evidence="1">The sequence shown here is derived from an EMBL/GenBank/DDBJ whole genome shotgun (WGS) entry which is preliminary data.</text>
</comment>
<organism evidence="1 2">
    <name type="scientific">Uliginosibacterium silvisoli</name>
    <dbReference type="NCBI Taxonomy" id="3114758"/>
    <lineage>
        <taxon>Bacteria</taxon>
        <taxon>Pseudomonadati</taxon>
        <taxon>Pseudomonadota</taxon>
        <taxon>Betaproteobacteria</taxon>
        <taxon>Rhodocyclales</taxon>
        <taxon>Zoogloeaceae</taxon>
        <taxon>Uliginosibacterium</taxon>
    </lineage>
</organism>
<keyword evidence="2" id="KW-1185">Reference proteome</keyword>
<dbReference type="InterPro" id="IPR051815">
    <property type="entry name" value="Molybdate_resp_trans_reg"/>
</dbReference>
<dbReference type="SUPFAM" id="SSF46785">
    <property type="entry name" value="Winged helix' DNA-binding domain"/>
    <property type="match status" value="1"/>
</dbReference>
<proteinExistence type="predicted"/>
<accession>A0ABU6K0D2</accession>
<evidence type="ECO:0000313" key="2">
    <source>
        <dbReference type="Proteomes" id="UP001331561"/>
    </source>
</evidence>
<protein>
    <recommendedName>
        <fullName evidence="3">LysR family transcriptional regulator</fullName>
    </recommendedName>
</protein>
<dbReference type="InterPro" id="IPR036390">
    <property type="entry name" value="WH_DNA-bd_sf"/>
</dbReference>
<sequence>MRLHGGKDMNIGGRFWIEHEGNAFVGRGRIELLERIRDSGSISEAAKSMKMAYKAAWDSVDAMNRVSKEAVVIRAKGGKAGGGTRLTAYGLGLIDAYRSMEREHTAFLGELSARYAAAFAAATQ</sequence>
<evidence type="ECO:0008006" key="3">
    <source>
        <dbReference type="Google" id="ProtNLM"/>
    </source>
</evidence>
<dbReference type="EMBL" id="JAYXHS010000001">
    <property type="protein sequence ID" value="MEC5384911.1"/>
    <property type="molecule type" value="Genomic_DNA"/>
</dbReference>
<dbReference type="PANTHER" id="PTHR30432">
    <property type="entry name" value="TRANSCRIPTIONAL REGULATOR MODE"/>
    <property type="match status" value="1"/>
</dbReference>
<gene>
    <name evidence="1" type="ORF">VVD49_04210</name>
</gene>
<dbReference type="InterPro" id="IPR036388">
    <property type="entry name" value="WH-like_DNA-bd_sf"/>
</dbReference>